<evidence type="ECO:0000256" key="8">
    <source>
        <dbReference type="RuleBase" id="RU004508"/>
    </source>
</evidence>
<evidence type="ECO:0000256" key="4">
    <source>
        <dbReference type="ARBA" id="ARBA00022898"/>
    </source>
</evidence>
<evidence type="ECO:0000256" key="7">
    <source>
        <dbReference type="PIRSR" id="PIRSR000390-2"/>
    </source>
</evidence>
<comment type="caution">
    <text evidence="9">The sequence shown here is derived from an EMBL/GenBank/DDBJ whole genome shotgun (WGS) entry which is preliminary data.</text>
</comment>
<dbReference type="InterPro" id="IPR015421">
    <property type="entry name" value="PyrdxlP-dep_Trfase_major"/>
</dbReference>
<dbReference type="InterPro" id="IPR015422">
    <property type="entry name" value="PyrdxlP-dep_Trfase_small"/>
</dbReference>
<dbReference type="Gene3D" id="3.40.640.10">
    <property type="entry name" value="Type I PLP-dependent aspartate aminotransferase-like (Major domain)"/>
    <property type="match status" value="1"/>
</dbReference>
<organism evidence="9 10">
    <name type="scientific">Lujinxingia vulgaris</name>
    <dbReference type="NCBI Taxonomy" id="2600176"/>
    <lineage>
        <taxon>Bacteria</taxon>
        <taxon>Deltaproteobacteria</taxon>
        <taxon>Bradymonadales</taxon>
        <taxon>Lujinxingiaceae</taxon>
        <taxon>Lujinxingia</taxon>
    </lineage>
</organism>
<dbReference type="PANTHER" id="PTHR30244">
    <property type="entry name" value="TRANSAMINASE"/>
    <property type="match status" value="1"/>
</dbReference>
<dbReference type="PIRSF" id="PIRSF000390">
    <property type="entry name" value="PLP_StrS"/>
    <property type="match status" value="1"/>
</dbReference>
<dbReference type="Proteomes" id="UP000321046">
    <property type="component" value="Unassembled WGS sequence"/>
</dbReference>
<dbReference type="Pfam" id="PF01041">
    <property type="entry name" value="DegT_DnrJ_EryC1"/>
    <property type="match status" value="1"/>
</dbReference>
<reference evidence="9 10" key="1">
    <citation type="submission" date="2019-08" db="EMBL/GenBank/DDBJ databases">
        <title>Bradymonadales sp. TMQ2.</title>
        <authorList>
            <person name="Liang Q."/>
        </authorList>
    </citation>
    <scope>NUCLEOTIDE SEQUENCE [LARGE SCALE GENOMIC DNA]</scope>
    <source>
        <strain evidence="9 10">TMQ2</strain>
    </source>
</reference>
<evidence type="ECO:0000256" key="3">
    <source>
        <dbReference type="ARBA" id="ARBA00022679"/>
    </source>
</evidence>
<dbReference type="InterPro" id="IPR000653">
    <property type="entry name" value="DegT/StrS_aminotransferase"/>
</dbReference>
<dbReference type="GO" id="GO:0000271">
    <property type="term" value="P:polysaccharide biosynthetic process"/>
    <property type="evidence" value="ECO:0007669"/>
    <property type="project" value="TreeGrafter"/>
</dbReference>
<evidence type="ECO:0000256" key="2">
    <source>
        <dbReference type="ARBA" id="ARBA00022576"/>
    </source>
</evidence>
<dbReference type="InterPro" id="IPR015424">
    <property type="entry name" value="PyrdxlP-dep_Trfase"/>
</dbReference>
<feature type="active site" description="Proton acceptor" evidence="6">
    <location>
        <position position="194"/>
    </location>
</feature>
<dbReference type="RefSeq" id="WP_146976137.1">
    <property type="nucleotide sequence ID" value="NZ_VOSL01000119.1"/>
</dbReference>
<feature type="modified residue" description="N6-(pyridoxal phosphate)lysine" evidence="7">
    <location>
        <position position="194"/>
    </location>
</feature>
<dbReference type="OrthoDB" id="9766188at2"/>
<evidence type="ECO:0000313" key="9">
    <source>
        <dbReference type="EMBL" id="TXD32655.1"/>
    </source>
</evidence>
<keyword evidence="4 7" id="KW-0663">Pyridoxal phosphate</keyword>
<evidence type="ECO:0000256" key="6">
    <source>
        <dbReference type="PIRSR" id="PIRSR000390-1"/>
    </source>
</evidence>
<dbReference type="CDD" id="cd00616">
    <property type="entry name" value="AHBA_syn"/>
    <property type="match status" value="1"/>
</dbReference>
<evidence type="ECO:0000313" key="10">
    <source>
        <dbReference type="Proteomes" id="UP000321046"/>
    </source>
</evidence>
<dbReference type="Gene3D" id="3.90.1150.10">
    <property type="entry name" value="Aspartate Aminotransferase, domain 1"/>
    <property type="match status" value="1"/>
</dbReference>
<protein>
    <submittedName>
        <fullName evidence="9">Pyridoxal phosphate-dependent aminotransferase</fullName>
    </submittedName>
</protein>
<sequence length="379" mass="40687">MNPPNTTRIYLSPPDIGELERRYVQEAFDTNWIAPLGPNVDGFEQELAAYVGAGHAAALVSGTAALHLALRLCGVGPGDEVVVSSLTFVASAAPVAQLGARCTFVDAETDSWNLDPALVAQLFEDRAREGRLPRALIVVHLYGQSADLDPLIELCDRYGVALIEDAAEALGATYKGKSPGSFGRAGIFSFNGNKIITSSGGGMLVSDDAELIAHARKLATQARDPAPHYEHTELGYNYRMSNVVAGIGRGQLATLDQKVAARRANFAHYLNELGELPGLDFQPEAAWGNHSRWLTCLTVDPQAFGADREAIRLALEAENIEARPVWKPMHLQPVFQEAPMVGGAVSEDLFERGLCLPSGSSLSQADRERIITIVAGCAR</sequence>
<dbReference type="FunFam" id="3.40.640.10:FF:000090">
    <property type="entry name" value="Pyridoxal phosphate-dependent aminotransferase"/>
    <property type="match status" value="1"/>
</dbReference>
<proteinExistence type="inferred from homology"/>
<dbReference type="PANTHER" id="PTHR30244:SF34">
    <property type="entry name" value="DTDP-4-AMINO-4,6-DIDEOXYGALACTOSE TRANSAMINASE"/>
    <property type="match status" value="1"/>
</dbReference>
<accession>A0A5C6X7Q7</accession>
<gene>
    <name evidence="9" type="ORF">FRC96_16815</name>
</gene>
<dbReference type="EMBL" id="VOSL01000119">
    <property type="protein sequence ID" value="TXD32655.1"/>
    <property type="molecule type" value="Genomic_DNA"/>
</dbReference>
<evidence type="ECO:0000256" key="5">
    <source>
        <dbReference type="ARBA" id="ARBA00037999"/>
    </source>
</evidence>
<dbReference type="AlphaFoldDB" id="A0A5C6X7Q7"/>
<keyword evidence="3 9" id="KW-0808">Transferase</keyword>
<comment type="cofactor">
    <cofactor evidence="1">
        <name>pyridoxal 5'-phosphate</name>
        <dbReference type="ChEBI" id="CHEBI:597326"/>
    </cofactor>
</comment>
<evidence type="ECO:0000256" key="1">
    <source>
        <dbReference type="ARBA" id="ARBA00001933"/>
    </source>
</evidence>
<name>A0A5C6X7Q7_9DELT</name>
<dbReference type="GO" id="GO:0008483">
    <property type="term" value="F:transaminase activity"/>
    <property type="evidence" value="ECO:0007669"/>
    <property type="project" value="UniProtKB-KW"/>
</dbReference>
<dbReference type="SUPFAM" id="SSF53383">
    <property type="entry name" value="PLP-dependent transferases"/>
    <property type="match status" value="1"/>
</dbReference>
<dbReference type="GO" id="GO:0030170">
    <property type="term" value="F:pyridoxal phosphate binding"/>
    <property type="evidence" value="ECO:0007669"/>
    <property type="project" value="TreeGrafter"/>
</dbReference>
<keyword evidence="2 9" id="KW-0032">Aminotransferase</keyword>
<comment type="similarity">
    <text evidence="5 8">Belongs to the DegT/DnrJ/EryC1 family.</text>
</comment>